<evidence type="ECO:0000256" key="1">
    <source>
        <dbReference type="SAM" id="MobiDB-lite"/>
    </source>
</evidence>
<organism evidence="2 3">
    <name type="scientific">Trifolium medium</name>
    <dbReference type="NCBI Taxonomy" id="97028"/>
    <lineage>
        <taxon>Eukaryota</taxon>
        <taxon>Viridiplantae</taxon>
        <taxon>Streptophyta</taxon>
        <taxon>Embryophyta</taxon>
        <taxon>Tracheophyta</taxon>
        <taxon>Spermatophyta</taxon>
        <taxon>Magnoliopsida</taxon>
        <taxon>eudicotyledons</taxon>
        <taxon>Gunneridae</taxon>
        <taxon>Pentapetalae</taxon>
        <taxon>rosids</taxon>
        <taxon>fabids</taxon>
        <taxon>Fabales</taxon>
        <taxon>Fabaceae</taxon>
        <taxon>Papilionoideae</taxon>
        <taxon>50 kb inversion clade</taxon>
        <taxon>NPAAA clade</taxon>
        <taxon>Hologalegina</taxon>
        <taxon>IRL clade</taxon>
        <taxon>Trifolieae</taxon>
        <taxon>Trifolium</taxon>
    </lineage>
</organism>
<comment type="caution">
    <text evidence="2">The sequence shown here is derived from an EMBL/GenBank/DDBJ whole genome shotgun (WGS) entry which is preliminary data.</text>
</comment>
<dbReference type="Proteomes" id="UP000265520">
    <property type="component" value="Unassembled WGS sequence"/>
</dbReference>
<feature type="region of interest" description="Disordered" evidence="1">
    <location>
        <begin position="1"/>
        <end position="20"/>
    </location>
</feature>
<sequence>CEVYAAMHGNSDSPGGLSGQ</sequence>
<protein>
    <submittedName>
        <fullName evidence="2">Uncharacterized protein</fullName>
    </submittedName>
</protein>
<accession>A0A392STU5</accession>
<dbReference type="AlphaFoldDB" id="A0A392STU5"/>
<feature type="non-terminal residue" evidence="2">
    <location>
        <position position="1"/>
    </location>
</feature>
<evidence type="ECO:0000313" key="3">
    <source>
        <dbReference type="Proteomes" id="UP000265520"/>
    </source>
</evidence>
<dbReference type="EMBL" id="LXQA010429799">
    <property type="protein sequence ID" value="MCI51296.1"/>
    <property type="molecule type" value="Genomic_DNA"/>
</dbReference>
<evidence type="ECO:0000313" key="2">
    <source>
        <dbReference type="EMBL" id="MCI51296.1"/>
    </source>
</evidence>
<name>A0A392STU5_9FABA</name>
<keyword evidence="3" id="KW-1185">Reference proteome</keyword>
<reference evidence="2 3" key="1">
    <citation type="journal article" date="2018" name="Front. Plant Sci.">
        <title>Red Clover (Trifolium pratense) and Zigzag Clover (T. medium) - A Picture of Genomic Similarities and Differences.</title>
        <authorList>
            <person name="Dluhosova J."/>
            <person name="Istvanek J."/>
            <person name="Nedelnik J."/>
            <person name="Repkova J."/>
        </authorList>
    </citation>
    <scope>NUCLEOTIDE SEQUENCE [LARGE SCALE GENOMIC DNA]</scope>
    <source>
        <strain evidence="3">cv. 10/8</strain>
        <tissue evidence="2">Leaf</tissue>
    </source>
</reference>
<proteinExistence type="predicted"/>